<evidence type="ECO:0000256" key="2">
    <source>
        <dbReference type="ARBA" id="ARBA00022490"/>
    </source>
</evidence>
<dbReference type="PANTHER" id="PTHR22807:SF30">
    <property type="entry name" value="28S RRNA (CYTOSINE(4447)-C(5))-METHYLTRANSFERASE-RELATED"/>
    <property type="match status" value="1"/>
</dbReference>
<keyword evidence="6 8" id="KW-0949">S-adenosyl-L-methionine</keyword>
<evidence type="ECO:0000256" key="3">
    <source>
        <dbReference type="ARBA" id="ARBA00022517"/>
    </source>
</evidence>
<dbReference type="InterPro" id="IPR049560">
    <property type="entry name" value="MeTrfase_RsmB-F_NOP2_cat"/>
</dbReference>
<organism evidence="10">
    <name type="scientific">Trepomonas sp. PC1</name>
    <dbReference type="NCBI Taxonomy" id="1076344"/>
    <lineage>
        <taxon>Eukaryota</taxon>
        <taxon>Metamonada</taxon>
        <taxon>Diplomonadida</taxon>
        <taxon>Hexamitidae</taxon>
        <taxon>Hexamitinae</taxon>
        <taxon>Trepomonas</taxon>
    </lineage>
</organism>
<dbReference type="InterPro" id="IPR001678">
    <property type="entry name" value="MeTrfase_RsmB-F_NOP2_dom"/>
</dbReference>
<dbReference type="PROSITE" id="PS51686">
    <property type="entry name" value="SAM_MT_RSMB_NOP"/>
    <property type="match status" value="1"/>
</dbReference>
<feature type="non-terminal residue" evidence="10">
    <location>
        <position position="1"/>
    </location>
</feature>
<dbReference type="InterPro" id="IPR011023">
    <property type="entry name" value="Nop2p"/>
</dbReference>
<name>A0A146KC32_9EUKA</name>
<evidence type="ECO:0000256" key="1">
    <source>
        <dbReference type="ARBA" id="ARBA00004604"/>
    </source>
</evidence>
<dbReference type="GO" id="GO:0009383">
    <property type="term" value="F:rRNA (cytosine-C5-)-methyltransferase activity"/>
    <property type="evidence" value="ECO:0007669"/>
    <property type="project" value="TreeGrafter"/>
</dbReference>
<dbReference type="GO" id="GO:0003723">
    <property type="term" value="F:RNA binding"/>
    <property type="evidence" value="ECO:0007669"/>
    <property type="project" value="UniProtKB-UniRule"/>
</dbReference>
<keyword evidence="4 8" id="KW-0489">Methyltransferase</keyword>
<protein>
    <submittedName>
        <fullName evidence="10">Nucleolar protein NOP2</fullName>
    </submittedName>
</protein>
<proteinExistence type="inferred from homology"/>
<dbReference type="InterPro" id="IPR029063">
    <property type="entry name" value="SAM-dependent_MTases_sf"/>
</dbReference>
<evidence type="ECO:0000256" key="8">
    <source>
        <dbReference type="PROSITE-ProRule" id="PRU01023"/>
    </source>
</evidence>
<evidence type="ECO:0000256" key="6">
    <source>
        <dbReference type="ARBA" id="ARBA00022691"/>
    </source>
</evidence>
<dbReference type="InterPro" id="IPR023273">
    <property type="entry name" value="RCMT_NOP2"/>
</dbReference>
<dbReference type="PANTHER" id="PTHR22807">
    <property type="entry name" value="NOP2 YEAST -RELATED NOL1/NOP2/FMU SUN DOMAIN-CONTAINING"/>
    <property type="match status" value="1"/>
</dbReference>
<dbReference type="GO" id="GO:0005730">
    <property type="term" value="C:nucleolus"/>
    <property type="evidence" value="ECO:0007669"/>
    <property type="project" value="UniProtKB-SubCell"/>
</dbReference>
<dbReference type="AlphaFoldDB" id="A0A146KC32"/>
<accession>A0A146KC32</accession>
<dbReference type="SUPFAM" id="SSF53335">
    <property type="entry name" value="S-adenosyl-L-methionine-dependent methyltransferases"/>
    <property type="match status" value="1"/>
</dbReference>
<feature type="binding site" evidence="8">
    <location>
        <position position="247"/>
    </location>
    <ligand>
        <name>S-adenosyl-L-methionine</name>
        <dbReference type="ChEBI" id="CHEBI:59789"/>
    </ligand>
</feature>
<evidence type="ECO:0000256" key="5">
    <source>
        <dbReference type="ARBA" id="ARBA00022679"/>
    </source>
</evidence>
<evidence type="ECO:0000256" key="7">
    <source>
        <dbReference type="ARBA" id="ARBA00022884"/>
    </source>
</evidence>
<comment type="similarity">
    <text evidence="8">Belongs to the class I-like SAM-binding methyltransferase superfamily. RsmB/NOP family.</text>
</comment>
<sequence>LFSKSSKTKFIEEQPQKIQLDLSSDESQPQDQLQEMVNEVAEEYEEMVEPDQAEQAAYDPRTDVVETHDQLKQRISRIQYVLANFKEHRNPNLGRPVYIEILKKDVCQLYQYGADTAEILLGLFGPEEFVQFVQACEQQRPLTIRCNTLKLKRKELAQILIAKGAEVEPVSWCHDALTIFKSQVPIGATPEYMRGFYIPQDAASLLPVLALKPQPNEKILDMAAAPGGKSTHICQLMKNTGVLIVNDSNAERIQSLQSNLSRMGCFNSIVINYPGHNIPFTNFNRILLDAPCTGLGVISKDQRVKTNRDKSDLRKMQEIQRRLLWKALDLLDNSNESARTVCYSTCSVSVAENEAVVDYVIKERGDCKIIDTGLTVGRPGLKRFREQQFCPGMELSKRFYPHVHNVQGFFVCLIMKKVGVKCKREYGAKREDK</sequence>
<keyword evidence="3" id="KW-0690">Ribosome biogenesis</keyword>
<dbReference type="Pfam" id="PF01189">
    <property type="entry name" value="Methyltr_RsmB-F"/>
    <property type="match status" value="1"/>
</dbReference>
<dbReference type="GO" id="GO:0070475">
    <property type="term" value="P:rRNA base methylation"/>
    <property type="evidence" value="ECO:0007669"/>
    <property type="project" value="TreeGrafter"/>
</dbReference>
<feature type="active site" description="Nucleophile" evidence="8">
    <location>
        <position position="346"/>
    </location>
</feature>
<dbReference type="Gene3D" id="3.30.70.1170">
    <property type="entry name" value="Sun protein, domain 3"/>
    <property type="match status" value="1"/>
</dbReference>
<reference evidence="10" key="1">
    <citation type="submission" date="2015-07" db="EMBL/GenBank/DDBJ databases">
        <title>Adaptation to a free-living lifestyle via gene acquisitions in the diplomonad Trepomonas sp. PC1.</title>
        <authorList>
            <person name="Xu F."/>
            <person name="Jerlstrom-Hultqvist J."/>
            <person name="Kolisko M."/>
            <person name="Simpson A.G.B."/>
            <person name="Roger A.J."/>
            <person name="Svard S.G."/>
            <person name="Andersson J.O."/>
        </authorList>
    </citation>
    <scope>NUCLEOTIDE SEQUENCE</scope>
    <source>
        <strain evidence="10">PC1</strain>
    </source>
</reference>
<dbReference type="PRINTS" id="PR02008">
    <property type="entry name" value="RCMTFAMILY"/>
</dbReference>
<dbReference type="NCBIfam" id="TIGR00446">
    <property type="entry name" value="nop2p"/>
    <property type="match status" value="1"/>
</dbReference>
<dbReference type="PRINTS" id="PR02012">
    <property type="entry name" value="RCMTNOP2"/>
</dbReference>
<gene>
    <name evidence="10" type="ORF">TPC1_14834</name>
</gene>
<keyword evidence="5 8" id="KW-0808">Transferase</keyword>
<comment type="subcellular location">
    <subcellularLocation>
        <location evidence="1">Nucleus</location>
        <location evidence="1">Nucleolus</location>
    </subcellularLocation>
</comment>
<keyword evidence="7 8" id="KW-0694">RNA-binding</keyword>
<dbReference type="GO" id="GO:0000470">
    <property type="term" value="P:maturation of LSU-rRNA"/>
    <property type="evidence" value="ECO:0007669"/>
    <property type="project" value="TreeGrafter"/>
</dbReference>
<dbReference type="InterPro" id="IPR023267">
    <property type="entry name" value="RCMT"/>
</dbReference>
<evidence type="ECO:0000259" key="9">
    <source>
        <dbReference type="PROSITE" id="PS51686"/>
    </source>
</evidence>
<dbReference type="Gene3D" id="3.40.50.150">
    <property type="entry name" value="Vaccinia Virus protein VP39"/>
    <property type="match status" value="1"/>
</dbReference>
<evidence type="ECO:0000313" key="10">
    <source>
        <dbReference type="EMBL" id="JAP93031.1"/>
    </source>
</evidence>
<feature type="domain" description="SAM-dependent MTase RsmB/NOP-type" evidence="9">
    <location>
        <begin position="132"/>
        <end position="417"/>
    </location>
</feature>
<dbReference type="EMBL" id="GDID01003575">
    <property type="protein sequence ID" value="JAP93031.1"/>
    <property type="molecule type" value="Transcribed_RNA"/>
</dbReference>
<evidence type="ECO:0000256" key="4">
    <source>
        <dbReference type="ARBA" id="ARBA00022603"/>
    </source>
</evidence>
<feature type="binding site" evidence="8">
    <location>
        <begin position="223"/>
        <end position="229"/>
    </location>
    <ligand>
        <name>S-adenosyl-L-methionine</name>
        <dbReference type="ChEBI" id="CHEBI:59789"/>
    </ligand>
</feature>
<dbReference type="InterPro" id="IPR031341">
    <property type="entry name" value="Methyltr_RsmF_N"/>
</dbReference>
<feature type="binding site" evidence="8">
    <location>
        <position position="289"/>
    </location>
    <ligand>
        <name>S-adenosyl-L-methionine</name>
        <dbReference type="ChEBI" id="CHEBI:59789"/>
    </ligand>
</feature>
<keyword evidence="2" id="KW-0963">Cytoplasm</keyword>
<dbReference type="Pfam" id="PF17125">
    <property type="entry name" value="Methyltr_RsmF_N"/>
    <property type="match status" value="1"/>
</dbReference>
<comment type="caution">
    <text evidence="8">Lacks conserved residue(s) required for the propagation of feature annotation.</text>
</comment>